<dbReference type="InterPro" id="IPR024072">
    <property type="entry name" value="DHFR-like_dom_sf"/>
</dbReference>
<dbReference type="SUPFAM" id="SSF53597">
    <property type="entry name" value="Dihydrofolate reductase-like"/>
    <property type="match status" value="1"/>
</dbReference>
<dbReference type="GO" id="GO:0004146">
    <property type="term" value="F:dihydrofolate reductase activity"/>
    <property type="evidence" value="ECO:0007669"/>
    <property type="project" value="UniProtKB-EC"/>
</dbReference>
<organism evidence="8 9">
    <name type="scientific">Mycoplasma putrefaciens (strain ATCC 15718 / NCTC 10155 / C30 KS-1 / KS-1)</name>
    <dbReference type="NCBI Taxonomy" id="743965"/>
    <lineage>
        <taxon>Bacteria</taxon>
        <taxon>Bacillati</taxon>
        <taxon>Mycoplasmatota</taxon>
        <taxon>Mollicutes</taxon>
        <taxon>Mycoplasmataceae</taxon>
        <taxon>Mycoplasma</taxon>
    </lineage>
</organism>
<accession>A0A7U4E9F3</accession>
<evidence type="ECO:0000259" key="7">
    <source>
        <dbReference type="PROSITE" id="PS51330"/>
    </source>
</evidence>
<proteinExistence type="inferred from homology"/>
<dbReference type="GO" id="GO:0006730">
    <property type="term" value="P:one-carbon metabolic process"/>
    <property type="evidence" value="ECO:0007669"/>
    <property type="project" value="UniProtKB-KW"/>
</dbReference>
<comment type="pathway">
    <text evidence="1">Cofactor biosynthesis; tetrahydrofolate biosynthesis; 5,6,7,8-tetrahydrofolate from 7,8-dihydrofolate: step 1/1.</text>
</comment>
<evidence type="ECO:0000256" key="4">
    <source>
        <dbReference type="ARBA" id="ARBA00022563"/>
    </source>
</evidence>
<protein>
    <recommendedName>
        <fullName evidence="3">dihydrofolate reductase</fullName>
        <ecNumber evidence="3">1.5.1.3</ecNumber>
    </recommendedName>
</protein>
<evidence type="ECO:0000256" key="5">
    <source>
        <dbReference type="ARBA" id="ARBA00022857"/>
    </source>
</evidence>
<name>A0A7U4E9F3_MYCPK</name>
<dbReference type="PRINTS" id="PR00070">
    <property type="entry name" value="DHFR"/>
</dbReference>
<dbReference type="GO" id="GO:0046452">
    <property type="term" value="P:dihydrofolate metabolic process"/>
    <property type="evidence" value="ECO:0007669"/>
    <property type="project" value="TreeGrafter"/>
</dbReference>
<dbReference type="UniPathway" id="UPA00077">
    <property type="reaction ID" value="UER00158"/>
</dbReference>
<gene>
    <name evidence="8" type="primary">folA</name>
    <name evidence="8" type="ordered locus">MPUT_0488</name>
</gene>
<dbReference type="Proteomes" id="UP000008907">
    <property type="component" value="Chromosome"/>
</dbReference>
<dbReference type="GO" id="GO:0005829">
    <property type="term" value="C:cytosol"/>
    <property type="evidence" value="ECO:0007669"/>
    <property type="project" value="TreeGrafter"/>
</dbReference>
<dbReference type="GO" id="GO:0046654">
    <property type="term" value="P:tetrahydrofolate biosynthetic process"/>
    <property type="evidence" value="ECO:0007669"/>
    <property type="project" value="UniProtKB-UniPathway"/>
</dbReference>
<evidence type="ECO:0000256" key="3">
    <source>
        <dbReference type="ARBA" id="ARBA00012856"/>
    </source>
</evidence>
<dbReference type="GO" id="GO:0046655">
    <property type="term" value="P:folic acid metabolic process"/>
    <property type="evidence" value="ECO:0007669"/>
    <property type="project" value="TreeGrafter"/>
</dbReference>
<dbReference type="PANTHER" id="PTHR48069">
    <property type="entry name" value="DIHYDROFOLATE REDUCTASE"/>
    <property type="match status" value="1"/>
</dbReference>
<keyword evidence="4" id="KW-0554">One-carbon metabolism</keyword>
<comment type="similarity">
    <text evidence="2">Belongs to the dihydrofolate reductase family.</text>
</comment>
<evidence type="ECO:0000256" key="2">
    <source>
        <dbReference type="ARBA" id="ARBA00009539"/>
    </source>
</evidence>
<dbReference type="Gene3D" id="3.40.430.10">
    <property type="entry name" value="Dihydrofolate Reductase, subunit A"/>
    <property type="match status" value="1"/>
</dbReference>
<keyword evidence="5" id="KW-0521">NADP</keyword>
<dbReference type="GO" id="GO:0050661">
    <property type="term" value="F:NADP binding"/>
    <property type="evidence" value="ECO:0007669"/>
    <property type="project" value="InterPro"/>
</dbReference>
<keyword evidence="6" id="KW-0560">Oxidoreductase</keyword>
<dbReference type="EMBL" id="CP003021">
    <property type="protein sequence ID" value="AEM68854.1"/>
    <property type="molecule type" value="Genomic_DNA"/>
</dbReference>
<dbReference type="PANTHER" id="PTHR48069:SF3">
    <property type="entry name" value="DIHYDROFOLATE REDUCTASE"/>
    <property type="match status" value="1"/>
</dbReference>
<evidence type="ECO:0000313" key="8">
    <source>
        <dbReference type="EMBL" id="AEM68854.1"/>
    </source>
</evidence>
<sequence length="162" mass="19411">MIKLIWAQTKTGVIGKNNQLAWSIDQELQHFRKATWNKDIIMGRKRFASLNFQPLKNRFNYILTSDPEKYQVYQNRYDNLIFINDVKPIIAKYANNPDNELFVIGGKIIYEIFLDSADQIIRSIIKKDYQGDIYISELDLNKFQKISEEDFDEFYIERWVRK</sequence>
<evidence type="ECO:0000313" key="9">
    <source>
        <dbReference type="Proteomes" id="UP000008907"/>
    </source>
</evidence>
<dbReference type="Pfam" id="PF00186">
    <property type="entry name" value="DHFR_1"/>
    <property type="match status" value="1"/>
</dbReference>
<reference evidence="8 9" key="1">
    <citation type="journal article" date="2011" name="J. Bacteriol.">
        <title>Genome Sequence of Mycoplasma putrefaciens Type Strain KS1.</title>
        <authorList>
            <person name="Calcutt M.J."/>
            <person name="Foecking M.F."/>
        </authorList>
    </citation>
    <scope>NUCLEOTIDE SEQUENCE [LARGE SCALE GENOMIC DNA]</scope>
    <source>
        <strain evidence="9">ATCC 15718 / NCTC 10155 / C30 KS-1 / KS-1</strain>
    </source>
</reference>
<dbReference type="RefSeq" id="WP_014035209.1">
    <property type="nucleotide sequence ID" value="NC_015946.1"/>
</dbReference>
<dbReference type="InterPro" id="IPR012259">
    <property type="entry name" value="DHFR"/>
</dbReference>
<dbReference type="KEGG" id="mpf:MPUT_0488"/>
<dbReference type="AlphaFoldDB" id="A0A7U4E9F3"/>
<feature type="domain" description="DHFR" evidence="7">
    <location>
        <begin position="1"/>
        <end position="162"/>
    </location>
</feature>
<evidence type="ECO:0000256" key="1">
    <source>
        <dbReference type="ARBA" id="ARBA00004903"/>
    </source>
</evidence>
<dbReference type="PROSITE" id="PS51330">
    <property type="entry name" value="DHFR_2"/>
    <property type="match status" value="1"/>
</dbReference>
<evidence type="ECO:0000256" key="6">
    <source>
        <dbReference type="ARBA" id="ARBA00023002"/>
    </source>
</evidence>
<dbReference type="CDD" id="cd00209">
    <property type="entry name" value="DHFR"/>
    <property type="match status" value="1"/>
</dbReference>
<dbReference type="InterPro" id="IPR001796">
    <property type="entry name" value="DHFR_dom"/>
</dbReference>
<dbReference type="EC" id="1.5.1.3" evidence="3"/>